<dbReference type="AlphaFoldDB" id="A0A7K1S6N5"/>
<name>A0A7K1S6N5_9BACT</name>
<keyword evidence="1" id="KW-1133">Transmembrane helix</keyword>
<comment type="caution">
    <text evidence="2">The sequence shown here is derived from an EMBL/GenBank/DDBJ whole genome shotgun (WGS) entry which is preliminary data.</text>
</comment>
<sequence length="340" mass="38772">MTYAIRLFFFLFVLPLSIRANEPIRPTVPQSLLRQSSSQQLSLRQSPLRGYFLTDSVEIGRPFQYALTYRHAPIIDVLFPDTAHHFAPYRVQKVTVFATQTTGIGFDAISRDSAVYTLVSFETDSIQLLRVPIRIINEVDCTAQWTLTDTVFLRSKLPVTRLDSLRSVLPKLATDTTLVTLQQQFNYWALALGFLSIALAAFLLYGLFGRTIRRQWRLYQLKRRHLAFLNEYNRLTRTINSYTAAEIANQAVILWKSYLERLDKQPYTSLTTPELAVQMNDERVANALREADLIIYGGTYSPESLPALRLLGELATNAYHNSRASLQTKIDPTTEPPSIS</sequence>
<accession>A0A7K1S6N5</accession>
<proteinExistence type="predicted"/>
<protein>
    <submittedName>
        <fullName evidence="2">Uncharacterized protein</fullName>
    </submittedName>
</protein>
<dbReference type="Proteomes" id="UP000436006">
    <property type="component" value="Unassembled WGS sequence"/>
</dbReference>
<evidence type="ECO:0000313" key="2">
    <source>
        <dbReference type="EMBL" id="MVM29489.1"/>
    </source>
</evidence>
<gene>
    <name evidence="2" type="ORF">GO755_05555</name>
</gene>
<organism evidence="2 3">
    <name type="scientific">Spirosoma arboris</name>
    <dbReference type="NCBI Taxonomy" id="2682092"/>
    <lineage>
        <taxon>Bacteria</taxon>
        <taxon>Pseudomonadati</taxon>
        <taxon>Bacteroidota</taxon>
        <taxon>Cytophagia</taxon>
        <taxon>Cytophagales</taxon>
        <taxon>Cytophagaceae</taxon>
        <taxon>Spirosoma</taxon>
    </lineage>
</organism>
<feature type="transmembrane region" description="Helical" evidence="1">
    <location>
        <begin position="187"/>
        <end position="208"/>
    </location>
</feature>
<evidence type="ECO:0000256" key="1">
    <source>
        <dbReference type="SAM" id="Phobius"/>
    </source>
</evidence>
<keyword evidence="1" id="KW-0472">Membrane</keyword>
<keyword evidence="1" id="KW-0812">Transmembrane</keyword>
<dbReference type="EMBL" id="WPIN01000002">
    <property type="protein sequence ID" value="MVM29489.1"/>
    <property type="molecule type" value="Genomic_DNA"/>
</dbReference>
<keyword evidence="3" id="KW-1185">Reference proteome</keyword>
<dbReference type="RefSeq" id="WP_157583746.1">
    <property type="nucleotide sequence ID" value="NZ_WPIN01000002.1"/>
</dbReference>
<evidence type="ECO:0000313" key="3">
    <source>
        <dbReference type="Proteomes" id="UP000436006"/>
    </source>
</evidence>
<reference evidence="2 3" key="1">
    <citation type="submission" date="2019-12" db="EMBL/GenBank/DDBJ databases">
        <title>Spirosoma sp. HMF4905 genome sequencing and assembly.</title>
        <authorList>
            <person name="Kang H."/>
            <person name="Cha I."/>
            <person name="Kim H."/>
            <person name="Joh K."/>
        </authorList>
    </citation>
    <scope>NUCLEOTIDE SEQUENCE [LARGE SCALE GENOMIC DNA]</scope>
    <source>
        <strain evidence="2 3">HMF4905</strain>
    </source>
</reference>